<reference evidence="9 10" key="1">
    <citation type="journal article" date="2008" name="J. Bacteriol.">
        <title>'Candidatus Cloacamonas acidaminovorans': genome sequence reconstruction provides a first glimpse of a new bacterial division.</title>
        <authorList>
            <person name="Pelletier E."/>
            <person name="Kreimeyer A."/>
            <person name="Bocs S."/>
            <person name="Rouy Z."/>
            <person name="Gyapay G."/>
            <person name="Chouari R."/>
            <person name="Riviere D."/>
            <person name="Ganesan A."/>
            <person name="Daegelen P."/>
            <person name="Sghir A."/>
            <person name="Cohen G.N."/>
            <person name="Medigue C."/>
            <person name="Weissenbach J."/>
            <person name="Le Paslier D."/>
        </authorList>
    </citation>
    <scope>NUCLEOTIDE SEQUENCE [LARGE SCALE GENOMIC DNA]</scope>
    <source>
        <strain evidence="10">Evry</strain>
    </source>
</reference>
<dbReference type="KEGG" id="caci:CLOAM1165"/>
<gene>
    <name evidence="9" type="ordered locus">CLOAM1165</name>
</gene>
<dbReference type="HOGENOM" id="CLU_031275_8_2_0"/>
<feature type="transmembrane region" description="Helical" evidence="8">
    <location>
        <begin position="156"/>
        <end position="174"/>
    </location>
</feature>
<proteinExistence type="inferred from homology"/>
<evidence type="ECO:0000256" key="1">
    <source>
        <dbReference type="ARBA" id="ARBA00004651"/>
    </source>
</evidence>
<dbReference type="PANTHER" id="PTHR21716">
    <property type="entry name" value="TRANSMEMBRANE PROTEIN"/>
    <property type="match status" value="1"/>
</dbReference>
<feature type="transmembrane region" description="Helical" evidence="8">
    <location>
        <begin position="210"/>
        <end position="236"/>
    </location>
</feature>
<feature type="transmembrane region" description="Helical" evidence="8">
    <location>
        <begin position="256"/>
        <end position="286"/>
    </location>
</feature>
<dbReference type="PANTHER" id="PTHR21716:SF53">
    <property type="entry name" value="PERMEASE PERM-RELATED"/>
    <property type="match status" value="1"/>
</dbReference>
<keyword evidence="6 8" id="KW-1133">Transmembrane helix</keyword>
<feature type="transmembrane region" description="Helical" evidence="8">
    <location>
        <begin position="6"/>
        <end position="35"/>
    </location>
</feature>
<dbReference type="RefSeq" id="WP_015424885.1">
    <property type="nucleotide sequence ID" value="NC_020449.1"/>
</dbReference>
<evidence type="ECO:0000256" key="2">
    <source>
        <dbReference type="ARBA" id="ARBA00009773"/>
    </source>
</evidence>
<dbReference type="InterPro" id="IPR002549">
    <property type="entry name" value="AI-2E-like"/>
</dbReference>
<dbReference type="eggNOG" id="COG0628">
    <property type="taxonomic scope" value="Bacteria"/>
</dbReference>
<evidence type="ECO:0000256" key="8">
    <source>
        <dbReference type="SAM" id="Phobius"/>
    </source>
</evidence>
<dbReference type="GO" id="GO:0005886">
    <property type="term" value="C:plasma membrane"/>
    <property type="evidence" value="ECO:0007669"/>
    <property type="project" value="UniProtKB-SubCell"/>
</dbReference>
<dbReference type="GO" id="GO:0055085">
    <property type="term" value="P:transmembrane transport"/>
    <property type="evidence" value="ECO:0007669"/>
    <property type="project" value="TreeGrafter"/>
</dbReference>
<feature type="transmembrane region" description="Helical" evidence="8">
    <location>
        <begin position="293"/>
        <end position="317"/>
    </location>
</feature>
<dbReference type="EMBL" id="CU466930">
    <property type="protein sequence ID" value="CAO81027.1"/>
    <property type="molecule type" value="Genomic_DNA"/>
</dbReference>
<dbReference type="OrthoDB" id="1010875at2"/>
<evidence type="ECO:0000313" key="10">
    <source>
        <dbReference type="Proteomes" id="UP000002019"/>
    </source>
</evidence>
<accession>B0VI51</accession>
<evidence type="ECO:0000313" key="9">
    <source>
        <dbReference type="EMBL" id="CAO81027.1"/>
    </source>
</evidence>
<feature type="transmembrane region" description="Helical" evidence="8">
    <location>
        <begin position="323"/>
        <end position="344"/>
    </location>
</feature>
<comment type="similarity">
    <text evidence="2">Belongs to the autoinducer-2 exporter (AI-2E) (TC 2.A.86) family.</text>
</comment>
<evidence type="ECO:0000256" key="3">
    <source>
        <dbReference type="ARBA" id="ARBA00022448"/>
    </source>
</evidence>
<keyword evidence="4" id="KW-1003">Cell membrane</keyword>
<dbReference type="AlphaFoldDB" id="B0VI51"/>
<sequence>MNWTKWIFYSLLLALIVLGLFFYHPIIYYLIYAFIFSYILDPFVSWFERKRFPRWLAVLTIYLIIAGIIALFTSRLVPALVQQGNNLFNILSSGEQLTGQYIITLPFIRRIYEFLQELDAQIPGLGMAPKLIEILDQANVFLAKIPKLLIDNYKKIFSTISIIFTVPLISFFLLKDKYKLRKGIVKMFSNRYFELCIIMMRKIDSTIGNFLRAILFEIIAVGILASTALTIVGVPYSILIGATAGVANIIPYFGPFLGGALAVVTVLFNGGTILSAITVILAMYIVQLIDNNIVYPVVVGGTINMHPLLVLLTLIAGGWYGGILWMLISVPLVYLTYNLIKVLYTNLKGFKII</sequence>
<comment type="subcellular location">
    <subcellularLocation>
        <location evidence="1">Cell membrane</location>
        <topology evidence="1">Multi-pass membrane protein</topology>
    </subcellularLocation>
</comment>
<name>B0VI51_CLOAI</name>
<dbReference type="Pfam" id="PF01594">
    <property type="entry name" value="AI-2E_transport"/>
    <property type="match status" value="1"/>
</dbReference>
<evidence type="ECO:0008006" key="11">
    <source>
        <dbReference type="Google" id="ProtNLM"/>
    </source>
</evidence>
<keyword evidence="3" id="KW-0813">Transport</keyword>
<dbReference type="Proteomes" id="UP000002019">
    <property type="component" value="Chromosome"/>
</dbReference>
<keyword evidence="7 8" id="KW-0472">Membrane</keyword>
<evidence type="ECO:0000256" key="6">
    <source>
        <dbReference type="ARBA" id="ARBA00022989"/>
    </source>
</evidence>
<organism evidence="9 10">
    <name type="scientific">Cloacimonas acidaminovorans (strain Evry)</name>
    <dbReference type="NCBI Taxonomy" id="459349"/>
    <lineage>
        <taxon>Bacteria</taxon>
        <taxon>Pseudomonadati</taxon>
        <taxon>Candidatus Cloacimonadota</taxon>
        <taxon>Candidatus Cloacimonadia</taxon>
        <taxon>Candidatus Cloacimonadales</taxon>
        <taxon>Candidatus Cloacimonadaceae</taxon>
        <taxon>Candidatus Cloacimonas</taxon>
    </lineage>
</organism>
<protein>
    <recommendedName>
        <fullName evidence="11">Permease</fullName>
    </recommendedName>
</protein>
<feature type="transmembrane region" description="Helical" evidence="8">
    <location>
        <begin position="55"/>
        <end position="77"/>
    </location>
</feature>
<dbReference type="STRING" id="459349.CLOAM1165"/>
<keyword evidence="5 8" id="KW-0812">Transmembrane</keyword>
<evidence type="ECO:0000256" key="7">
    <source>
        <dbReference type="ARBA" id="ARBA00023136"/>
    </source>
</evidence>
<keyword evidence="10" id="KW-1185">Reference proteome</keyword>
<evidence type="ECO:0000256" key="4">
    <source>
        <dbReference type="ARBA" id="ARBA00022475"/>
    </source>
</evidence>
<evidence type="ECO:0000256" key="5">
    <source>
        <dbReference type="ARBA" id="ARBA00022692"/>
    </source>
</evidence>